<protein>
    <submittedName>
        <fullName evidence="1">Uncharacterized protein</fullName>
    </submittedName>
</protein>
<proteinExistence type="predicted"/>
<sequence length="71" mass="8125">MHRNSFAGLSPDQRELFRYWYEASENLMKAQQLEAKAAEKFRTAQNVCQATGFIPDEYLAYYLQGSAEIAG</sequence>
<reference evidence="1" key="1">
    <citation type="submission" date="2020-05" db="EMBL/GenBank/DDBJ databases">
        <authorList>
            <person name="Chiriac C."/>
            <person name="Salcher M."/>
            <person name="Ghai R."/>
            <person name="Kavagutti S V."/>
        </authorList>
    </citation>
    <scope>NUCLEOTIDE SEQUENCE</scope>
</reference>
<accession>A0A6J7X5C9</accession>
<gene>
    <name evidence="1" type="ORF">UFOVP383_82</name>
</gene>
<name>A0A6J7X5C9_9CAUD</name>
<organism evidence="1">
    <name type="scientific">uncultured Caudovirales phage</name>
    <dbReference type="NCBI Taxonomy" id="2100421"/>
    <lineage>
        <taxon>Viruses</taxon>
        <taxon>Duplodnaviria</taxon>
        <taxon>Heunggongvirae</taxon>
        <taxon>Uroviricota</taxon>
        <taxon>Caudoviricetes</taxon>
        <taxon>Peduoviridae</taxon>
        <taxon>Maltschvirus</taxon>
        <taxon>Maltschvirus maltsch</taxon>
    </lineage>
</organism>
<dbReference type="EMBL" id="LR798321">
    <property type="protein sequence ID" value="CAB5223484.1"/>
    <property type="molecule type" value="Genomic_DNA"/>
</dbReference>
<evidence type="ECO:0000313" key="1">
    <source>
        <dbReference type="EMBL" id="CAB5223484.1"/>
    </source>
</evidence>